<evidence type="ECO:0000256" key="8">
    <source>
        <dbReference type="ARBA" id="ARBA00023136"/>
    </source>
</evidence>
<organism evidence="11 12">
    <name type="scientific">Candidatus Aphodousia faecigallinarum</name>
    <dbReference type="NCBI Taxonomy" id="2840677"/>
    <lineage>
        <taxon>Bacteria</taxon>
        <taxon>Pseudomonadati</taxon>
        <taxon>Pseudomonadota</taxon>
        <taxon>Betaproteobacteria</taxon>
        <taxon>Burkholderiales</taxon>
        <taxon>Sutterellaceae</taxon>
        <taxon>Sutterellaceae incertae sedis</taxon>
        <taxon>Candidatus Aphodousia</taxon>
    </lineage>
</organism>
<dbReference type="Proteomes" id="UP000824083">
    <property type="component" value="Unassembled WGS sequence"/>
</dbReference>
<protein>
    <recommendedName>
        <fullName evidence="4">Heme exporter protein C</fullName>
    </recommendedName>
</protein>
<keyword evidence="7 9" id="KW-1133">Transmembrane helix</keyword>
<evidence type="ECO:0000256" key="3">
    <source>
        <dbReference type="ARBA" id="ARBA00005840"/>
    </source>
</evidence>
<keyword evidence="8 9" id="KW-0472">Membrane</keyword>
<gene>
    <name evidence="11" type="primary">ccsA</name>
    <name evidence="11" type="ORF">IAC56_04810</name>
</gene>
<dbReference type="GO" id="GO:0005886">
    <property type="term" value="C:plasma membrane"/>
    <property type="evidence" value="ECO:0007669"/>
    <property type="project" value="TreeGrafter"/>
</dbReference>
<reference evidence="11" key="2">
    <citation type="journal article" date="2021" name="PeerJ">
        <title>Extensive microbial diversity within the chicken gut microbiome revealed by metagenomics and culture.</title>
        <authorList>
            <person name="Gilroy R."/>
            <person name="Ravi A."/>
            <person name="Getino M."/>
            <person name="Pursley I."/>
            <person name="Horton D.L."/>
            <person name="Alikhan N.F."/>
            <person name="Baker D."/>
            <person name="Gharbi K."/>
            <person name="Hall N."/>
            <person name="Watson M."/>
            <person name="Adriaenssens E.M."/>
            <person name="Foster-Nyarko E."/>
            <person name="Jarju S."/>
            <person name="Secka A."/>
            <person name="Antonio M."/>
            <person name="Oren A."/>
            <person name="Chaudhuri R.R."/>
            <person name="La Ragione R."/>
            <person name="Hildebrand F."/>
            <person name="Pallen M.J."/>
        </authorList>
    </citation>
    <scope>NUCLEOTIDE SEQUENCE</scope>
    <source>
        <strain evidence="11">7463</strain>
    </source>
</reference>
<dbReference type="AlphaFoldDB" id="A0A9D1IKN0"/>
<keyword evidence="5 9" id="KW-0812">Transmembrane</keyword>
<comment type="similarity">
    <text evidence="3">Belongs to the CcmC/CycZ/HelC family.</text>
</comment>
<name>A0A9D1IKN0_9BURK</name>
<comment type="subcellular location">
    <subcellularLocation>
        <location evidence="2">Membrane</location>
        <topology evidence="2">Multi-pass membrane protein</topology>
    </subcellularLocation>
</comment>
<feature type="transmembrane region" description="Helical" evidence="9">
    <location>
        <begin position="197"/>
        <end position="216"/>
    </location>
</feature>
<dbReference type="PANTHER" id="PTHR30071:SF1">
    <property type="entry name" value="CYTOCHROME B_B6 PROTEIN-RELATED"/>
    <property type="match status" value="1"/>
</dbReference>
<evidence type="ECO:0000256" key="7">
    <source>
        <dbReference type="ARBA" id="ARBA00022989"/>
    </source>
</evidence>
<dbReference type="InterPro" id="IPR003557">
    <property type="entry name" value="Cyt_c_biogenesis_CcmC"/>
</dbReference>
<feature type="transmembrane region" description="Helical" evidence="9">
    <location>
        <begin position="82"/>
        <end position="104"/>
    </location>
</feature>
<evidence type="ECO:0000256" key="9">
    <source>
        <dbReference type="SAM" id="Phobius"/>
    </source>
</evidence>
<dbReference type="GO" id="GO:0017004">
    <property type="term" value="P:cytochrome complex assembly"/>
    <property type="evidence" value="ECO:0007669"/>
    <property type="project" value="UniProtKB-KW"/>
</dbReference>
<keyword evidence="6" id="KW-0201">Cytochrome c-type biogenesis</keyword>
<evidence type="ECO:0000256" key="2">
    <source>
        <dbReference type="ARBA" id="ARBA00004141"/>
    </source>
</evidence>
<dbReference type="GO" id="GO:0015232">
    <property type="term" value="F:heme transmembrane transporter activity"/>
    <property type="evidence" value="ECO:0007669"/>
    <property type="project" value="InterPro"/>
</dbReference>
<proteinExistence type="inferred from homology"/>
<evidence type="ECO:0000313" key="11">
    <source>
        <dbReference type="EMBL" id="HIU37574.1"/>
    </source>
</evidence>
<comment type="function">
    <text evidence="1">Required for the export of heme to the periplasm for the biogenesis of c-type cytochromes.</text>
</comment>
<dbReference type="InterPro" id="IPR045062">
    <property type="entry name" value="Cyt_c_biogenesis_CcsA/CcmC"/>
</dbReference>
<comment type="caution">
    <text evidence="11">The sequence shown here is derived from an EMBL/GenBank/DDBJ whole genome shotgun (WGS) entry which is preliminary data.</text>
</comment>
<accession>A0A9D1IKN0</accession>
<feature type="domain" description="Cytochrome c assembly protein" evidence="10">
    <location>
        <begin position="13"/>
        <end position="177"/>
    </location>
</feature>
<evidence type="ECO:0000313" key="12">
    <source>
        <dbReference type="Proteomes" id="UP000824083"/>
    </source>
</evidence>
<dbReference type="PRINTS" id="PR01386">
    <property type="entry name" value="CCMCBIOGNSIS"/>
</dbReference>
<evidence type="ECO:0000259" key="10">
    <source>
        <dbReference type="Pfam" id="PF01578"/>
    </source>
</evidence>
<feature type="transmembrane region" description="Helical" evidence="9">
    <location>
        <begin position="47"/>
        <end position="70"/>
    </location>
</feature>
<dbReference type="PANTHER" id="PTHR30071">
    <property type="entry name" value="HEME EXPORTER PROTEIN C"/>
    <property type="match status" value="1"/>
</dbReference>
<dbReference type="Pfam" id="PF01578">
    <property type="entry name" value="Cytochrom_C_asm"/>
    <property type="match status" value="1"/>
</dbReference>
<feature type="transmembrane region" description="Helical" evidence="9">
    <location>
        <begin position="155"/>
        <end position="177"/>
    </location>
</feature>
<evidence type="ECO:0000256" key="1">
    <source>
        <dbReference type="ARBA" id="ARBA00002442"/>
    </source>
</evidence>
<evidence type="ECO:0000256" key="6">
    <source>
        <dbReference type="ARBA" id="ARBA00022748"/>
    </source>
</evidence>
<evidence type="ECO:0000256" key="5">
    <source>
        <dbReference type="ARBA" id="ARBA00022692"/>
    </source>
</evidence>
<sequence length="242" mass="27017">MANPKTYYFSFARFIPILLLISVASMAGALLWMVSYSDTTAIGQADIYWVFYLHIAAAVVAMICYLIVAVGSMLQLMNRDALMPIVFSHGFAPSGFVMTLFAIGSGALFGRPMWGAYWVWDSRLTALLILLLFFGAFISLSSSRTHMRQEVCDRRASISALVGLVLIPTMYVIFDLFTPMAHDLDNSLLRSNGRDAYILMALFAVNLSTYTLAMAFSRCRTVILERERRAIWAQEAALEGEL</sequence>
<reference evidence="11" key="1">
    <citation type="submission" date="2020-10" db="EMBL/GenBank/DDBJ databases">
        <authorList>
            <person name="Gilroy R."/>
        </authorList>
    </citation>
    <scope>NUCLEOTIDE SEQUENCE</scope>
    <source>
        <strain evidence="11">7463</strain>
    </source>
</reference>
<dbReference type="EMBL" id="DVMY01000078">
    <property type="protein sequence ID" value="HIU37574.1"/>
    <property type="molecule type" value="Genomic_DNA"/>
</dbReference>
<dbReference type="GO" id="GO:0020037">
    <property type="term" value="F:heme binding"/>
    <property type="evidence" value="ECO:0007669"/>
    <property type="project" value="InterPro"/>
</dbReference>
<evidence type="ECO:0000256" key="4">
    <source>
        <dbReference type="ARBA" id="ARBA00016463"/>
    </source>
</evidence>
<feature type="transmembrane region" description="Helical" evidence="9">
    <location>
        <begin position="12"/>
        <end position="35"/>
    </location>
</feature>
<feature type="transmembrane region" description="Helical" evidence="9">
    <location>
        <begin position="124"/>
        <end position="143"/>
    </location>
</feature>
<dbReference type="InterPro" id="IPR002541">
    <property type="entry name" value="Cyt_c_assembly"/>
</dbReference>